<dbReference type="InterPro" id="IPR036383">
    <property type="entry name" value="TSP1_rpt_sf"/>
</dbReference>
<feature type="non-terminal residue" evidence="1">
    <location>
        <position position="54"/>
    </location>
</feature>
<dbReference type="Pfam" id="PF00090">
    <property type="entry name" value="TSP_1"/>
    <property type="match status" value="1"/>
</dbReference>
<proteinExistence type="predicted"/>
<organism evidence="1 2">
    <name type="scientific">Marmota monax</name>
    <name type="common">Woodchuck</name>
    <dbReference type="NCBI Taxonomy" id="9995"/>
    <lineage>
        <taxon>Eukaryota</taxon>
        <taxon>Metazoa</taxon>
        <taxon>Chordata</taxon>
        <taxon>Craniata</taxon>
        <taxon>Vertebrata</taxon>
        <taxon>Euteleostomi</taxon>
        <taxon>Mammalia</taxon>
        <taxon>Eutheria</taxon>
        <taxon>Euarchontoglires</taxon>
        <taxon>Glires</taxon>
        <taxon>Rodentia</taxon>
        <taxon>Sciuromorpha</taxon>
        <taxon>Sciuridae</taxon>
        <taxon>Xerinae</taxon>
        <taxon>Marmotini</taxon>
        <taxon>Marmota</taxon>
    </lineage>
</organism>
<dbReference type="Gene3D" id="2.20.100.10">
    <property type="entry name" value="Thrombospondin type-1 (TSP1) repeat"/>
    <property type="match status" value="1"/>
</dbReference>
<dbReference type="FunFam" id="2.20.100.10:FF:000012">
    <property type="entry name" value="Adhesion G protein-coupled receptor B2"/>
    <property type="match status" value="1"/>
</dbReference>
<dbReference type="EMBL" id="CABDUW010001119">
    <property type="protein sequence ID" value="VTJ78785.1"/>
    <property type="molecule type" value="Genomic_DNA"/>
</dbReference>
<evidence type="ECO:0000313" key="2">
    <source>
        <dbReference type="Proteomes" id="UP000335636"/>
    </source>
</evidence>
<keyword evidence="2" id="KW-1185">Reference proteome</keyword>
<comment type="caution">
    <text evidence="1">The sequence shown here is derived from an EMBL/GenBank/DDBJ whole genome shotgun (WGS) entry which is preliminary data.</text>
</comment>
<dbReference type="InterPro" id="IPR000884">
    <property type="entry name" value="TSP1_rpt"/>
</dbReference>
<evidence type="ECO:0000313" key="1">
    <source>
        <dbReference type="EMBL" id="VTJ78785.1"/>
    </source>
</evidence>
<name>A0A5E4CAN7_MARMO</name>
<dbReference type="Proteomes" id="UP000335636">
    <property type="component" value="Unassembled WGS sequence"/>
</dbReference>
<dbReference type="AlphaFoldDB" id="A0A5E4CAN7"/>
<dbReference type="PROSITE" id="PS50092">
    <property type="entry name" value="TSP1"/>
    <property type="match status" value="1"/>
</dbReference>
<accession>A0A5E4CAN7</accession>
<dbReference type="PRINTS" id="PR01705">
    <property type="entry name" value="TSP1REPEAT"/>
</dbReference>
<dbReference type="SMART" id="SM00209">
    <property type="entry name" value="TSP1"/>
    <property type="match status" value="1"/>
</dbReference>
<dbReference type="SUPFAM" id="SSF82895">
    <property type="entry name" value="TSP-1 type 1 repeat"/>
    <property type="match status" value="1"/>
</dbReference>
<protein>
    <submittedName>
        <fullName evidence="1">Uncharacterized protein</fullName>
    </submittedName>
</protein>
<reference evidence="1" key="1">
    <citation type="submission" date="2019-04" db="EMBL/GenBank/DDBJ databases">
        <authorList>
            <person name="Alioto T."/>
            <person name="Alioto T."/>
        </authorList>
    </citation>
    <scope>NUCLEOTIDE SEQUENCE [LARGE SCALE GENOMIC DNA]</scope>
</reference>
<gene>
    <name evidence="1" type="ORF">MONAX_5E046461</name>
</gene>
<sequence length="54" mass="6072">NGQWNQWGHWSGCSKSCDGGWERRIRTCQGAAITGQQCEGTGEEVRRCSEQRCP</sequence>
<feature type="non-terminal residue" evidence="1">
    <location>
        <position position="1"/>
    </location>
</feature>